<evidence type="ECO:0000256" key="4">
    <source>
        <dbReference type="ARBA" id="ARBA00023136"/>
    </source>
</evidence>
<dbReference type="Proteomes" id="UP000248544">
    <property type="component" value="Unassembled WGS sequence"/>
</dbReference>
<evidence type="ECO:0008006" key="8">
    <source>
        <dbReference type="Google" id="ProtNLM"/>
    </source>
</evidence>
<organism evidence="6 7">
    <name type="scientific">Spongiactinospora gelatinilytica</name>
    <dbReference type="NCBI Taxonomy" id="2666298"/>
    <lineage>
        <taxon>Bacteria</taxon>
        <taxon>Bacillati</taxon>
        <taxon>Actinomycetota</taxon>
        <taxon>Actinomycetes</taxon>
        <taxon>Streptosporangiales</taxon>
        <taxon>Streptosporangiaceae</taxon>
        <taxon>Spongiactinospora</taxon>
    </lineage>
</organism>
<evidence type="ECO:0000313" key="6">
    <source>
        <dbReference type="EMBL" id="PZG38073.1"/>
    </source>
</evidence>
<keyword evidence="3 5" id="KW-1133">Transmembrane helix</keyword>
<evidence type="ECO:0000256" key="1">
    <source>
        <dbReference type="ARBA" id="ARBA00004141"/>
    </source>
</evidence>
<comment type="caution">
    <text evidence="6">The sequence shown here is derived from an EMBL/GenBank/DDBJ whole genome shotgun (WGS) entry which is preliminary data.</text>
</comment>
<name>A0A2W2FQR0_9ACTN</name>
<dbReference type="GO" id="GO:0016020">
    <property type="term" value="C:membrane"/>
    <property type="evidence" value="ECO:0007669"/>
    <property type="project" value="UniProtKB-SubCell"/>
</dbReference>
<feature type="transmembrane region" description="Helical" evidence="5">
    <location>
        <begin position="160"/>
        <end position="180"/>
    </location>
</feature>
<feature type="transmembrane region" description="Helical" evidence="5">
    <location>
        <begin position="135"/>
        <end position="154"/>
    </location>
</feature>
<dbReference type="Pfam" id="PF01040">
    <property type="entry name" value="UbiA"/>
    <property type="match status" value="1"/>
</dbReference>
<evidence type="ECO:0000256" key="3">
    <source>
        <dbReference type="ARBA" id="ARBA00022989"/>
    </source>
</evidence>
<keyword evidence="4 5" id="KW-0472">Membrane</keyword>
<reference evidence="6 7" key="1">
    <citation type="submission" date="2018-01" db="EMBL/GenBank/DDBJ databases">
        <title>Draft genome sequence of Sphaerisporangium sp. 7K107.</title>
        <authorList>
            <person name="Sahin N."/>
            <person name="Saygin H."/>
            <person name="Ay H."/>
        </authorList>
    </citation>
    <scope>NUCLEOTIDE SEQUENCE [LARGE SCALE GENOMIC DNA]</scope>
    <source>
        <strain evidence="6 7">7K107</strain>
    </source>
</reference>
<keyword evidence="2 5" id="KW-0812">Transmembrane</keyword>
<dbReference type="Gene3D" id="1.10.357.140">
    <property type="entry name" value="UbiA prenyltransferase"/>
    <property type="match status" value="1"/>
</dbReference>
<gene>
    <name evidence="6" type="ORF">C1I98_24705</name>
</gene>
<comment type="subcellular location">
    <subcellularLocation>
        <location evidence="1">Membrane</location>
        <topology evidence="1">Multi-pass membrane protein</topology>
    </subcellularLocation>
</comment>
<accession>A0A2W2FQR0</accession>
<keyword evidence="7" id="KW-1185">Reference proteome</keyword>
<dbReference type="InterPro" id="IPR044878">
    <property type="entry name" value="UbiA_sf"/>
</dbReference>
<dbReference type="RefSeq" id="WP_111169821.1">
    <property type="nucleotide sequence ID" value="NZ_POUA01000222.1"/>
</dbReference>
<evidence type="ECO:0000256" key="5">
    <source>
        <dbReference type="SAM" id="Phobius"/>
    </source>
</evidence>
<evidence type="ECO:0000256" key="2">
    <source>
        <dbReference type="ARBA" id="ARBA00022692"/>
    </source>
</evidence>
<proteinExistence type="predicted"/>
<dbReference type="EMBL" id="POUA01000222">
    <property type="protein sequence ID" value="PZG38073.1"/>
    <property type="molecule type" value="Genomic_DNA"/>
</dbReference>
<sequence>MTTIAVRRVTGLAGACHPGPTVVVTGLVTALAAIAGRDPAGCVLVGAAVLTGQLSIGWGNDAVDAGRDAAAGRTDKPAVRGAVDGRVVRAAAVAALACCVPLSLAAGSAAGAAHLLGVGAGWAYNLGLKATALSFLPYAAGFAALPAFVALGQPGAPWPAWWAVLAAALLGVGAHLANVLPDIDDDLAAGVRGGPQRLGRARTRALFPVPLLAATALLVLGPPGGPGPAGWASLPIAVAATATGLTAARRHPRGPFWAAVAVAAVDVALLLAAGADITV</sequence>
<feature type="transmembrane region" description="Helical" evidence="5">
    <location>
        <begin position="229"/>
        <end position="248"/>
    </location>
</feature>
<protein>
    <recommendedName>
        <fullName evidence="8">4-hydroxybenzoate polyprenyltransferase</fullName>
    </recommendedName>
</protein>
<dbReference type="InterPro" id="IPR000537">
    <property type="entry name" value="UbiA_prenyltransferase"/>
</dbReference>
<feature type="transmembrane region" description="Helical" evidence="5">
    <location>
        <begin position="205"/>
        <end position="223"/>
    </location>
</feature>
<dbReference type="GO" id="GO:0016765">
    <property type="term" value="F:transferase activity, transferring alkyl or aryl (other than methyl) groups"/>
    <property type="evidence" value="ECO:0007669"/>
    <property type="project" value="InterPro"/>
</dbReference>
<evidence type="ECO:0000313" key="7">
    <source>
        <dbReference type="Proteomes" id="UP000248544"/>
    </source>
</evidence>
<dbReference type="AlphaFoldDB" id="A0A2W2FQR0"/>
<feature type="transmembrane region" description="Helical" evidence="5">
    <location>
        <begin position="255"/>
        <end position="275"/>
    </location>
</feature>